<dbReference type="EMBL" id="SHKL01000001">
    <property type="protein sequence ID" value="RZT86814.1"/>
    <property type="molecule type" value="Genomic_DNA"/>
</dbReference>
<feature type="transmembrane region" description="Helical" evidence="1">
    <location>
        <begin position="144"/>
        <end position="164"/>
    </location>
</feature>
<feature type="chain" id="PRO_5020622564" evidence="2">
    <location>
        <begin position="28"/>
        <end position="317"/>
    </location>
</feature>
<keyword evidence="1" id="KW-0472">Membrane</keyword>
<keyword evidence="2" id="KW-0732">Signal</keyword>
<feature type="transmembrane region" description="Helical" evidence="1">
    <location>
        <begin position="269"/>
        <end position="290"/>
    </location>
</feature>
<reference evidence="3 4" key="1">
    <citation type="submission" date="2019-02" db="EMBL/GenBank/DDBJ databases">
        <title>Sequencing the genomes of 1000 actinobacteria strains.</title>
        <authorList>
            <person name="Klenk H.-P."/>
        </authorList>
    </citation>
    <scope>NUCLEOTIDE SEQUENCE [LARGE SCALE GENOMIC DNA]</scope>
    <source>
        <strain evidence="3 4">DSM 45779</strain>
    </source>
</reference>
<proteinExistence type="predicted"/>
<sequence length="317" mass="32175">MTRSLRALLVLVLGLVVLPLAAGTASAHSGGLESEDFLPRVVALDPPVPGLVVTVVEGGARLGIVNGTPERVDVVAPDGLARAEEPVVEPGGRGHWADRRIAAASATRPADGGPVAWTVPLRVGAGTVVVRGETVWPPPPAAGAWWAAAAVLAVATTALGALAVRRPRFALVVAALTVTAVGAHLVHVLGSALVPVDLGFWPAVFGTAGIGLGAWALGLAGAALTVSGRRWGLLLCSIGGAVLALVTAFDTTSFTAAVLPYGWDPTLDRASTVATVGIGFGLFLTGFAVLRAMTPDDELDGVPEYTSHPSRTTEDSR</sequence>
<protein>
    <submittedName>
        <fullName evidence="3">Uncharacterized protein</fullName>
    </submittedName>
</protein>
<organism evidence="3 4">
    <name type="scientific">Pseudonocardia sediminis</name>
    <dbReference type="NCBI Taxonomy" id="1397368"/>
    <lineage>
        <taxon>Bacteria</taxon>
        <taxon>Bacillati</taxon>
        <taxon>Actinomycetota</taxon>
        <taxon>Actinomycetes</taxon>
        <taxon>Pseudonocardiales</taxon>
        <taxon>Pseudonocardiaceae</taxon>
        <taxon>Pseudonocardia</taxon>
    </lineage>
</organism>
<dbReference type="Proteomes" id="UP000291591">
    <property type="component" value="Unassembled WGS sequence"/>
</dbReference>
<dbReference type="RefSeq" id="WP_130291049.1">
    <property type="nucleotide sequence ID" value="NZ_SHKL01000001.1"/>
</dbReference>
<comment type="caution">
    <text evidence="3">The sequence shown here is derived from an EMBL/GenBank/DDBJ whole genome shotgun (WGS) entry which is preliminary data.</text>
</comment>
<evidence type="ECO:0000256" key="2">
    <source>
        <dbReference type="SAM" id="SignalP"/>
    </source>
</evidence>
<feature type="transmembrane region" description="Helical" evidence="1">
    <location>
        <begin position="231"/>
        <end position="249"/>
    </location>
</feature>
<gene>
    <name evidence="3" type="ORF">EV383_3713</name>
</gene>
<feature type="transmembrane region" description="Helical" evidence="1">
    <location>
        <begin position="200"/>
        <end position="224"/>
    </location>
</feature>
<dbReference type="OrthoDB" id="3576060at2"/>
<accession>A0A4Q7V069</accession>
<feature type="transmembrane region" description="Helical" evidence="1">
    <location>
        <begin position="171"/>
        <end position="194"/>
    </location>
</feature>
<name>A0A4Q7V069_PSEST</name>
<evidence type="ECO:0000256" key="1">
    <source>
        <dbReference type="SAM" id="Phobius"/>
    </source>
</evidence>
<feature type="signal peptide" evidence="2">
    <location>
        <begin position="1"/>
        <end position="27"/>
    </location>
</feature>
<dbReference type="AlphaFoldDB" id="A0A4Q7V069"/>
<evidence type="ECO:0000313" key="4">
    <source>
        <dbReference type="Proteomes" id="UP000291591"/>
    </source>
</evidence>
<keyword evidence="1" id="KW-1133">Transmembrane helix</keyword>
<keyword evidence="1" id="KW-0812">Transmembrane</keyword>
<evidence type="ECO:0000313" key="3">
    <source>
        <dbReference type="EMBL" id="RZT86814.1"/>
    </source>
</evidence>
<keyword evidence="4" id="KW-1185">Reference proteome</keyword>